<name>A0AAV3YSS0_9GAST</name>
<gene>
    <name evidence="2" type="ORF">PoB_001248700</name>
</gene>
<comment type="caution">
    <text evidence="2">The sequence shown here is derived from an EMBL/GenBank/DDBJ whole genome shotgun (WGS) entry which is preliminary data.</text>
</comment>
<dbReference type="EMBL" id="BLXT01001485">
    <property type="protein sequence ID" value="GFN85981.1"/>
    <property type="molecule type" value="Genomic_DNA"/>
</dbReference>
<sequence length="144" mass="15981">MSTSGFIITRRVQTKFREILTLALPLHPLPLLHPTPAAIWTHSRVLPPLSKRSIWKSVCSPLACGDTSTSRRIRRIRRIRPGGPQSGRILNKLNKAEDRLPLATGGNPSSKVIQTNPASQGKLELVLPEARTKSGAEKEWEIPR</sequence>
<proteinExistence type="predicted"/>
<reference evidence="2 3" key="1">
    <citation type="journal article" date="2021" name="Elife">
        <title>Chloroplast acquisition without the gene transfer in kleptoplastic sea slugs, Plakobranchus ocellatus.</title>
        <authorList>
            <person name="Maeda T."/>
            <person name="Takahashi S."/>
            <person name="Yoshida T."/>
            <person name="Shimamura S."/>
            <person name="Takaki Y."/>
            <person name="Nagai Y."/>
            <person name="Toyoda A."/>
            <person name="Suzuki Y."/>
            <person name="Arimoto A."/>
            <person name="Ishii H."/>
            <person name="Satoh N."/>
            <person name="Nishiyama T."/>
            <person name="Hasebe M."/>
            <person name="Maruyama T."/>
            <person name="Minagawa J."/>
            <person name="Obokata J."/>
            <person name="Shigenobu S."/>
        </authorList>
    </citation>
    <scope>NUCLEOTIDE SEQUENCE [LARGE SCALE GENOMIC DNA]</scope>
</reference>
<keyword evidence="3" id="KW-1185">Reference proteome</keyword>
<accession>A0AAV3YSS0</accession>
<evidence type="ECO:0000256" key="1">
    <source>
        <dbReference type="SAM" id="MobiDB-lite"/>
    </source>
</evidence>
<organism evidence="2 3">
    <name type="scientific">Plakobranchus ocellatus</name>
    <dbReference type="NCBI Taxonomy" id="259542"/>
    <lineage>
        <taxon>Eukaryota</taxon>
        <taxon>Metazoa</taxon>
        <taxon>Spiralia</taxon>
        <taxon>Lophotrochozoa</taxon>
        <taxon>Mollusca</taxon>
        <taxon>Gastropoda</taxon>
        <taxon>Heterobranchia</taxon>
        <taxon>Euthyneura</taxon>
        <taxon>Panpulmonata</taxon>
        <taxon>Sacoglossa</taxon>
        <taxon>Placobranchoidea</taxon>
        <taxon>Plakobranchidae</taxon>
        <taxon>Plakobranchus</taxon>
    </lineage>
</organism>
<feature type="region of interest" description="Disordered" evidence="1">
    <location>
        <begin position="99"/>
        <end position="120"/>
    </location>
</feature>
<evidence type="ECO:0000313" key="2">
    <source>
        <dbReference type="EMBL" id="GFN85981.1"/>
    </source>
</evidence>
<dbReference type="Proteomes" id="UP000735302">
    <property type="component" value="Unassembled WGS sequence"/>
</dbReference>
<protein>
    <submittedName>
        <fullName evidence="2">Uncharacterized protein</fullName>
    </submittedName>
</protein>
<dbReference type="AlphaFoldDB" id="A0AAV3YSS0"/>
<evidence type="ECO:0000313" key="3">
    <source>
        <dbReference type="Proteomes" id="UP000735302"/>
    </source>
</evidence>
<feature type="compositionally biased region" description="Polar residues" evidence="1">
    <location>
        <begin position="106"/>
        <end position="119"/>
    </location>
</feature>